<comment type="caution">
    <text evidence="2">The sequence shown here is derived from an EMBL/GenBank/DDBJ whole genome shotgun (WGS) entry which is preliminary data.</text>
</comment>
<dbReference type="OrthoDB" id="10018316at2759"/>
<reference evidence="2" key="1">
    <citation type="submission" date="2022-10" db="EMBL/GenBank/DDBJ databases">
        <title>Novel sulphate-reducing endosymbionts in the free-living metamonad Anaeramoeba.</title>
        <authorList>
            <person name="Jerlstrom-Hultqvist J."/>
            <person name="Cepicka I."/>
            <person name="Gallot-Lavallee L."/>
            <person name="Salas-Leiva D."/>
            <person name="Curtis B.A."/>
            <person name="Zahonova K."/>
            <person name="Pipaliya S."/>
            <person name="Dacks J."/>
            <person name="Roger A.J."/>
        </authorList>
    </citation>
    <scope>NUCLEOTIDE SEQUENCE</scope>
    <source>
        <strain evidence="2">BMAN</strain>
    </source>
</reference>
<dbReference type="AlphaFoldDB" id="A0A9Q0RFH7"/>
<evidence type="ECO:0000256" key="1">
    <source>
        <dbReference type="PROSITE-ProRule" id="PRU00221"/>
    </source>
</evidence>
<accession>A0A9Q0RFH7</accession>
<dbReference type="SMART" id="SM00320">
    <property type="entry name" value="WD40"/>
    <property type="match status" value="5"/>
</dbReference>
<dbReference type="Gene3D" id="2.130.10.10">
    <property type="entry name" value="YVTN repeat-like/Quinoprotein amine dehydrogenase"/>
    <property type="match status" value="2"/>
</dbReference>
<proteinExistence type="predicted"/>
<dbReference type="PROSITE" id="PS50294">
    <property type="entry name" value="WD_REPEATS_REGION"/>
    <property type="match status" value="1"/>
</dbReference>
<dbReference type="InterPro" id="IPR001680">
    <property type="entry name" value="WD40_rpt"/>
</dbReference>
<organism evidence="2 3">
    <name type="scientific">Anaeramoeba ignava</name>
    <name type="common">Anaerobic marine amoeba</name>
    <dbReference type="NCBI Taxonomy" id="1746090"/>
    <lineage>
        <taxon>Eukaryota</taxon>
        <taxon>Metamonada</taxon>
        <taxon>Anaeramoebidae</taxon>
        <taxon>Anaeramoeba</taxon>
    </lineage>
</organism>
<dbReference type="InterPro" id="IPR036322">
    <property type="entry name" value="WD40_repeat_dom_sf"/>
</dbReference>
<evidence type="ECO:0000313" key="2">
    <source>
        <dbReference type="EMBL" id="KAJ5077713.1"/>
    </source>
</evidence>
<dbReference type="PANTHER" id="PTHR13743:SF86">
    <property type="entry name" value="LYSOSOMAL-TRAFFICKING REGULATOR"/>
    <property type="match status" value="1"/>
</dbReference>
<dbReference type="Pfam" id="PF00400">
    <property type="entry name" value="WD40"/>
    <property type="match status" value="2"/>
</dbReference>
<dbReference type="SUPFAM" id="SSF50978">
    <property type="entry name" value="WD40 repeat-like"/>
    <property type="match status" value="1"/>
</dbReference>
<keyword evidence="3" id="KW-1185">Reference proteome</keyword>
<dbReference type="InterPro" id="IPR050865">
    <property type="entry name" value="BEACH_Domain"/>
</dbReference>
<dbReference type="InterPro" id="IPR015943">
    <property type="entry name" value="WD40/YVTN_repeat-like_dom_sf"/>
</dbReference>
<dbReference type="PANTHER" id="PTHR13743">
    <property type="entry name" value="BEIGE/BEACH-RELATED"/>
    <property type="match status" value="1"/>
</dbReference>
<protein>
    <submittedName>
        <fullName evidence="2">Beach domain-containing protein</fullName>
    </submittedName>
</protein>
<dbReference type="PROSITE" id="PS50082">
    <property type="entry name" value="WD_REPEATS_2"/>
    <property type="match status" value="1"/>
</dbReference>
<evidence type="ECO:0000313" key="3">
    <source>
        <dbReference type="Proteomes" id="UP001149090"/>
    </source>
</evidence>
<dbReference type="Proteomes" id="UP001149090">
    <property type="component" value="Unassembled WGS sequence"/>
</dbReference>
<gene>
    <name evidence="2" type="ORF">M0811_05812</name>
</gene>
<dbReference type="EMBL" id="JAPDFW010000057">
    <property type="protein sequence ID" value="KAJ5077713.1"/>
    <property type="molecule type" value="Genomic_DNA"/>
</dbReference>
<keyword evidence="1" id="KW-0853">WD repeat</keyword>
<sequence length="318" mass="34933">MESDQEKSFSEAFLTVKSLANLSALSIQTTKKRISGLFAVGNNAIGLQGSSVSLARDNTKIITFGNWDDTIRICIQDTEKVIYSIQPVHQETTTSCVCIPDGSGIITGGSKSIITIWNLNNDSKENFFISLKRQLFGHTDTVLSLDVSLDFRIFVSGSKDCSAIIWDLDSLNCAFSLDDHVGSVTHVAISPQNGDIVCFASDSICQRNQLSLWSINGHLIARKNFPNFNNSLVSSILFSPKSVDLVNQWLFTGMVNGDIIIWDAFDLQQVLCLNSPENSPVNGLCFSTDLKILFSGHSNGKIISWGSSSKKKNKEKNY</sequence>
<name>A0A9Q0RFH7_ANAIG</name>
<feature type="repeat" description="WD" evidence="1">
    <location>
        <begin position="135"/>
        <end position="176"/>
    </location>
</feature>